<feature type="non-terminal residue" evidence="3">
    <location>
        <position position="1"/>
    </location>
</feature>
<proteinExistence type="predicted"/>
<dbReference type="InterPro" id="IPR011042">
    <property type="entry name" value="6-blade_b-propeller_TolB-like"/>
</dbReference>
<evidence type="ECO:0000313" key="3">
    <source>
        <dbReference type="EMBL" id="PWG77855.1"/>
    </source>
</evidence>
<keyword evidence="4" id="KW-1185">Reference proteome</keyword>
<evidence type="ECO:0000256" key="1">
    <source>
        <dbReference type="ARBA" id="ARBA00022737"/>
    </source>
</evidence>
<feature type="repeat" description="NHL" evidence="2">
    <location>
        <begin position="30"/>
        <end position="60"/>
    </location>
</feature>
<protein>
    <recommendedName>
        <fullName evidence="5">Gluconolaconase</fullName>
    </recommendedName>
</protein>
<feature type="non-terminal residue" evidence="3">
    <location>
        <position position="160"/>
    </location>
</feature>
<evidence type="ECO:0000313" key="4">
    <source>
        <dbReference type="Proteomes" id="UP000245647"/>
    </source>
</evidence>
<accession>A0A2U2P936</accession>
<dbReference type="Proteomes" id="UP000245647">
    <property type="component" value="Unassembled WGS sequence"/>
</dbReference>
<dbReference type="PROSITE" id="PS51125">
    <property type="entry name" value="NHL"/>
    <property type="match status" value="1"/>
</dbReference>
<dbReference type="EMBL" id="QEAS01000110">
    <property type="protein sequence ID" value="PWG77855.1"/>
    <property type="molecule type" value="Genomic_DNA"/>
</dbReference>
<evidence type="ECO:0000256" key="2">
    <source>
        <dbReference type="PROSITE-ProRule" id="PRU00504"/>
    </source>
</evidence>
<dbReference type="PANTHER" id="PTHR13833">
    <property type="match status" value="1"/>
</dbReference>
<evidence type="ECO:0008006" key="5">
    <source>
        <dbReference type="Google" id="ProtNLM"/>
    </source>
</evidence>
<dbReference type="Gene3D" id="2.120.10.30">
    <property type="entry name" value="TolB, C-terminal domain"/>
    <property type="match status" value="2"/>
</dbReference>
<dbReference type="Pfam" id="PF01436">
    <property type="entry name" value="NHL"/>
    <property type="match status" value="1"/>
</dbReference>
<dbReference type="PANTHER" id="PTHR13833:SF71">
    <property type="entry name" value="NHL DOMAIN-CONTAINING PROTEIN"/>
    <property type="match status" value="1"/>
</dbReference>
<keyword evidence="1" id="KW-0677">Repeat</keyword>
<name>A0A2U2P936_9SPHI</name>
<dbReference type="AlphaFoldDB" id="A0A2U2P936"/>
<dbReference type="InterPro" id="IPR001258">
    <property type="entry name" value="NHL_repeat"/>
</dbReference>
<gene>
    <name evidence="3" type="ORF">DDR33_25310</name>
</gene>
<reference evidence="3 4" key="1">
    <citation type="submission" date="2018-04" db="EMBL/GenBank/DDBJ databases">
        <title>Pedobacter chongqingensis sp. nov., isolated from a rottenly hemp rope.</title>
        <authorList>
            <person name="Cai Y."/>
        </authorList>
    </citation>
    <scope>NUCLEOTIDE SEQUENCE [LARGE SCALE GENOMIC DNA]</scope>
    <source>
        <strain evidence="3 4">FJ4-8</strain>
    </source>
</reference>
<organism evidence="3 4">
    <name type="scientific">Pararcticibacter amylolyticus</name>
    <dbReference type="NCBI Taxonomy" id="2173175"/>
    <lineage>
        <taxon>Bacteria</taxon>
        <taxon>Pseudomonadati</taxon>
        <taxon>Bacteroidota</taxon>
        <taxon>Sphingobacteriia</taxon>
        <taxon>Sphingobacteriales</taxon>
        <taxon>Sphingobacteriaceae</taxon>
        <taxon>Pararcticibacter</taxon>
    </lineage>
</organism>
<dbReference type="SUPFAM" id="SSF101898">
    <property type="entry name" value="NHL repeat"/>
    <property type="match status" value="1"/>
</dbReference>
<sequence>RKISPSGSTSLFAGSGTAGFANGTGSSASFQYPAGLAQDPSGNLYVSDMYNHRIRKITPSGVVTTYAGTGAQGNTDGAALSATFTYPVGLAFDASGNLYVVERQGQRVRKISASGQVSTLAGSGTAAFANGTGTAASFNWPNAILCDNTGNLYLCDQLNN</sequence>
<comment type="caution">
    <text evidence="3">The sequence shown here is derived from an EMBL/GenBank/DDBJ whole genome shotgun (WGS) entry which is preliminary data.</text>
</comment>